<dbReference type="SMART" id="SM00249">
    <property type="entry name" value="PHD"/>
    <property type="match status" value="1"/>
</dbReference>
<keyword evidence="10" id="KW-0408">Iron</keyword>
<comment type="similarity">
    <text evidence="2">Belongs to the JHDM1 histone demethylase family.</text>
</comment>
<dbReference type="KEGG" id="vde:111247505"/>
<feature type="domain" description="JmjC" evidence="18">
    <location>
        <begin position="200"/>
        <end position="360"/>
    </location>
</feature>
<evidence type="ECO:0000256" key="3">
    <source>
        <dbReference type="ARBA" id="ARBA00013246"/>
    </source>
</evidence>
<evidence type="ECO:0000256" key="14">
    <source>
        <dbReference type="ARBA" id="ARBA00047915"/>
    </source>
</evidence>
<dbReference type="Proteomes" id="UP000594260">
    <property type="component" value="Unplaced"/>
</dbReference>
<dbReference type="GO" id="GO:0005634">
    <property type="term" value="C:nucleus"/>
    <property type="evidence" value="ECO:0007669"/>
    <property type="project" value="UniProtKB-SubCell"/>
</dbReference>
<dbReference type="SMART" id="SM00558">
    <property type="entry name" value="JmjC"/>
    <property type="match status" value="1"/>
</dbReference>
<evidence type="ECO:0000256" key="15">
    <source>
        <dbReference type="PROSITE-ProRule" id="PRU00146"/>
    </source>
</evidence>
<dbReference type="SUPFAM" id="SSF51197">
    <property type="entry name" value="Clavaminate synthase-like"/>
    <property type="match status" value="1"/>
</dbReference>
<keyword evidence="9" id="KW-0560">Oxidoreductase</keyword>
<evidence type="ECO:0000256" key="6">
    <source>
        <dbReference type="ARBA" id="ARBA00022833"/>
    </source>
</evidence>
<dbReference type="GeneID" id="111247505"/>
<evidence type="ECO:0000256" key="16">
    <source>
        <dbReference type="SAM" id="MobiDB-lite"/>
    </source>
</evidence>
<comment type="catalytic activity">
    <reaction evidence="14">
        <text>N(6),N(6)-dimethyl-L-lysyl(36)-[histone H3] + 2 2-oxoglutarate + 2 O2 = L-lysyl(36)-[histone H3] + 2 formaldehyde + 2 succinate + 2 CO2</text>
        <dbReference type="Rhea" id="RHEA:42032"/>
        <dbReference type="Rhea" id="RHEA-COMP:9785"/>
        <dbReference type="Rhea" id="RHEA-COMP:9787"/>
        <dbReference type="ChEBI" id="CHEBI:15379"/>
        <dbReference type="ChEBI" id="CHEBI:16526"/>
        <dbReference type="ChEBI" id="CHEBI:16810"/>
        <dbReference type="ChEBI" id="CHEBI:16842"/>
        <dbReference type="ChEBI" id="CHEBI:29969"/>
        <dbReference type="ChEBI" id="CHEBI:30031"/>
        <dbReference type="ChEBI" id="CHEBI:61976"/>
        <dbReference type="EC" id="1.14.11.27"/>
    </reaction>
</comment>
<dbReference type="InterPro" id="IPR041070">
    <property type="entry name" value="JHD"/>
</dbReference>
<keyword evidence="13" id="KW-0539">Nucleus</keyword>
<dbReference type="EnsemblMetazoa" id="XM_022798489">
    <property type="protein sequence ID" value="XP_022654224"/>
    <property type="gene ID" value="LOC111247505"/>
</dbReference>
<evidence type="ECO:0000259" key="18">
    <source>
        <dbReference type="PROSITE" id="PS51184"/>
    </source>
</evidence>
<dbReference type="InterPro" id="IPR019787">
    <property type="entry name" value="Znf_PHD-finger"/>
</dbReference>
<dbReference type="CDD" id="cd15554">
    <property type="entry name" value="PHD_PHF2_like"/>
    <property type="match status" value="1"/>
</dbReference>
<evidence type="ECO:0000256" key="10">
    <source>
        <dbReference type="ARBA" id="ARBA00023004"/>
    </source>
</evidence>
<keyword evidence="5 15" id="KW-0863">Zinc-finger</keyword>
<evidence type="ECO:0000256" key="5">
    <source>
        <dbReference type="ARBA" id="ARBA00022771"/>
    </source>
</evidence>
<keyword evidence="12" id="KW-0804">Transcription</keyword>
<feature type="region of interest" description="Disordered" evidence="16">
    <location>
        <begin position="911"/>
        <end position="942"/>
    </location>
</feature>
<proteinExistence type="inferred from homology"/>
<evidence type="ECO:0000256" key="4">
    <source>
        <dbReference type="ARBA" id="ARBA00022723"/>
    </source>
</evidence>
<dbReference type="Pfam" id="PF00628">
    <property type="entry name" value="PHD"/>
    <property type="match status" value="1"/>
</dbReference>
<name>A0A7M7JM52_VARDE</name>
<evidence type="ECO:0000256" key="8">
    <source>
        <dbReference type="ARBA" id="ARBA00022964"/>
    </source>
</evidence>
<dbReference type="RefSeq" id="XP_022654223.1">
    <property type="nucleotide sequence ID" value="XM_022798488.1"/>
</dbReference>
<keyword evidence="11" id="KW-0805">Transcription regulation</keyword>
<evidence type="ECO:0000259" key="17">
    <source>
        <dbReference type="PROSITE" id="PS50016"/>
    </source>
</evidence>
<keyword evidence="20" id="KW-1185">Reference proteome</keyword>
<accession>A0A7M7JM52</accession>
<dbReference type="OrthoDB" id="5876800at2759"/>
<feature type="compositionally biased region" description="Low complexity" evidence="16">
    <location>
        <begin position="576"/>
        <end position="600"/>
    </location>
</feature>
<dbReference type="Gene3D" id="1.20.58.1360">
    <property type="match status" value="1"/>
</dbReference>
<evidence type="ECO:0000313" key="19">
    <source>
        <dbReference type="EnsemblMetazoa" id="XP_022654223"/>
    </source>
</evidence>
<feature type="region of interest" description="Disordered" evidence="16">
    <location>
        <begin position="448"/>
        <end position="467"/>
    </location>
</feature>
<evidence type="ECO:0000256" key="2">
    <source>
        <dbReference type="ARBA" id="ARBA00008037"/>
    </source>
</evidence>
<dbReference type="InterPro" id="IPR011011">
    <property type="entry name" value="Znf_FYVE_PHD"/>
</dbReference>
<keyword evidence="6" id="KW-0862">Zinc</keyword>
<feature type="domain" description="PHD-type" evidence="17">
    <location>
        <begin position="7"/>
        <end position="58"/>
    </location>
</feature>
<comment type="subcellular location">
    <subcellularLocation>
        <location evidence="1">Nucleus</location>
    </subcellularLocation>
</comment>
<evidence type="ECO:0000256" key="9">
    <source>
        <dbReference type="ARBA" id="ARBA00023002"/>
    </source>
</evidence>
<evidence type="ECO:0000256" key="13">
    <source>
        <dbReference type="ARBA" id="ARBA00023242"/>
    </source>
</evidence>
<dbReference type="EnsemblMetazoa" id="XM_022798488">
    <property type="protein sequence ID" value="XP_022654223"/>
    <property type="gene ID" value="LOC111247505"/>
</dbReference>
<feature type="compositionally biased region" description="Low complexity" evidence="16">
    <location>
        <begin position="541"/>
        <end position="569"/>
    </location>
</feature>
<dbReference type="AlphaFoldDB" id="A0A7M7JM52"/>
<reference evidence="19" key="1">
    <citation type="submission" date="2021-01" db="UniProtKB">
        <authorList>
            <consortium name="EnsemblMetazoa"/>
        </authorList>
    </citation>
    <scope>IDENTIFICATION</scope>
</reference>
<feature type="region of interest" description="Disordered" evidence="16">
    <location>
        <begin position="973"/>
        <end position="1091"/>
    </location>
</feature>
<feature type="compositionally biased region" description="Polar residues" evidence="16">
    <location>
        <begin position="982"/>
        <end position="994"/>
    </location>
</feature>
<keyword evidence="8" id="KW-0223">Dioxygenase</keyword>
<organism evidence="19 20">
    <name type="scientific">Varroa destructor</name>
    <name type="common">Honeybee mite</name>
    <dbReference type="NCBI Taxonomy" id="109461"/>
    <lineage>
        <taxon>Eukaryota</taxon>
        <taxon>Metazoa</taxon>
        <taxon>Ecdysozoa</taxon>
        <taxon>Arthropoda</taxon>
        <taxon>Chelicerata</taxon>
        <taxon>Arachnida</taxon>
        <taxon>Acari</taxon>
        <taxon>Parasitiformes</taxon>
        <taxon>Mesostigmata</taxon>
        <taxon>Gamasina</taxon>
        <taxon>Dermanyssoidea</taxon>
        <taxon>Varroidae</taxon>
        <taxon>Varroa</taxon>
    </lineage>
</organism>
<dbReference type="Gene3D" id="2.60.120.650">
    <property type="entry name" value="Cupin"/>
    <property type="match status" value="1"/>
</dbReference>
<keyword evidence="4" id="KW-0479">Metal-binding</keyword>
<dbReference type="PROSITE" id="PS50016">
    <property type="entry name" value="ZF_PHD_2"/>
    <property type="match status" value="1"/>
</dbReference>
<feature type="region of interest" description="Disordered" evidence="16">
    <location>
        <begin position="524"/>
        <end position="690"/>
    </location>
</feature>
<dbReference type="InterPro" id="IPR003347">
    <property type="entry name" value="JmjC_dom"/>
</dbReference>
<dbReference type="GO" id="GO:0140680">
    <property type="term" value="F:histone H3K36me/H3K36me2 demethylase activity"/>
    <property type="evidence" value="ECO:0007669"/>
    <property type="project" value="UniProtKB-EC"/>
</dbReference>
<dbReference type="InParanoid" id="A0A7M7JM52"/>
<evidence type="ECO:0000256" key="1">
    <source>
        <dbReference type="ARBA" id="ARBA00004123"/>
    </source>
</evidence>
<feature type="compositionally biased region" description="Basic and acidic residues" evidence="16">
    <location>
        <begin position="1051"/>
        <end position="1079"/>
    </location>
</feature>
<protein>
    <recommendedName>
        <fullName evidence="3">[histone H3]-dimethyl-L-lysine(36) demethylase</fullName>
        <ecNumber evidence="3">1.14.11.27</ecNumber>
    </recommendedName>
</protein>
<dbReference type="Pfam" id="PF17811">
    <property type="entry name" value="JHD"/>
    <property type="match status" value="1"/>
</dbReference>
<evidence type="ECO:0000256" key="7">
    <source>
        <dbReference type="ARBA" id="ARBA00022853"/>
    </source>
</evidence>
<evidence type="ECO:0000313" key="20">
    <source>
        <dbReference type="Proteomes" id="UP000594260"/>
    </source>
</evidence>
<sequence>MSSSKEPVYCLCGQPYDPERFMIQCDVCKDWFHGSCTGVKEHDAGDIIKYHCPNCQIGHGPSKWKVRTNWHRHDYSDPLADEKKVQAGTHVFIQELKNRPFRSGLDVTTCLSASELTLAYLEKTSFMNPLLIADKEGLGLMLPPPDLSVGDVVDFIGPDYLVDVIDVLKQESIKMTLAEFADYYTSYNRTKVFNVVSLEFSDTRLSDFVRPPSLVSQISWVEQCWPRSLASVGDHRRPAVMKYCLMGTENSYTDFHIDFGGSSVWYHVLRGEKVFYLIRPTEENLIKYERWMAAADQSEIFLADEVDSCFRLALRAGETLFIPTGWIHAVLTTTDSMVFGGNFLHSYNIGLQLSVYEMEQRLNCPSKFMFPSFETTNWFAAARVIEQLRQSVRPAPFLVNGAKALLGELRRWASEAQQPGGQNRAEAIPAQVNVPLIAKELAKEVKNSEKKWGKKKGKRDFFGGGTLHSPQSQALRVKLKNLTAIDTGMYDFSSSDDDSGGLIIGGEDRGTSLAASLPSISSFNNYQKRQNKKKEIKEKMAASPSNPSSKKASGTASSKPVKSSKVVKVPKPPKVPAAKTAKTTKAPKAAKVPKATKVPPISRASQILKEFPVKGTKADSKPTLTKTTSTKATSVSPSKPLSVKVTPPKSASVKGSPPKMTPIKTTAVSPKASRNSKSPKKIKAEPKGGLKLRLSIGGNAPSIDNSSAFDIENIIDLVASGGLGGLDDEDQQFQQQHQQQRHQSPSLPEQQQRQQKAKKPRSPAKNPVGPGSPGGPVGPPGFPAGVVPPKKPRKKRPTSDAVFDTQAAAARAAALADEVIAAVAAEVEVEGGISDDDADPSTADPHRLTVVIPGENEEEIDAITGSPQHEQDAIQGMLSMSGTYSFAATASDEIKRSKTAGNLERLKQRLAAKRGILSPGRPGQPERRGGVGGLMGHQRDEEDEFERALRNCRQDDDFIYLGIDANDDDWKSMKKRAKSSGGRISTSGTDQTWNPKGVSLKGVTKGEQRPQREGVKREVMESTLAESTKFDPALESGPDEDQVKAPKVKGPPREKKDPVSKMVKSKKEVVQKVSTEPKIRRPGKKGMATAKQRLGKILKIHRMYH</sequence>
<dbReference type="RefSeq" id="XP_022654224.1">
    <property type="nucleotide sequence ID" value="XM_022798489.1"/>
</dbReference>
<feature type="compositionally biased region" description="Low complexity" evidence="16">
    <location>
        <begin position="621"/>
        <end position="650"/>
    </location>
</feature>
<feature type="compositionally biased region" description="Polar residues" evidence="16">
    <location>
        <begin position="663"/>
        <end position="676"/>
    </location>
</feature>
<feature type="region of interest" description="Disordered" evidence="16">
    <location>
        <begin position="720"/>
        <end position="803"/>
    </location>
</feature>
<feature type="compositionally biased region" description="Low complexity" evidence="16">
    <location>
        <begin position="732"/>
        <end position="743"/>
    </location>
</feature>
<feature type="compositionally biased region" description="Basic and acidic residues" evidence="16">
    <location>
        <begin position="1004"/>
        <end position="1020"/>
    </location>
</feature>
<dbReference type="InterPro" id="IPR001965">
    <property type="entry name" value="Znf_PHD"/>
</dbReference>
<evidence type="ECO:0000256" key="12">
    <source>
        <dbReference type="ARBA" id="ARBA00023163"/>
    </source>
</evidence>
<dbReference type="GO" id="GO:0008270">
    <property type="term" value="F:zinc ion binding"/>
    <property type="evidence" value="ECO:0007669"/>
    <property type="project" value="UniProtKB-KW"/>
</dbReference>
<evidence type="ECO:0000256" key="11">
    <source>
        <dbReference type="ARBA" id="ARBA00023015"/>
    </source>
</evidence>
<dbReference type="InterPro" id="IPR041667">
    <property type="entry name" value="Cupin_8"/>
</dbReference>
<dbReference type="SUPFAM" id="SSF57903">
    <property type="entry name" value="FYVE/PHD zinc finger"/>
    <property type="match status" value="1"/>
</dbReference>
<dbReference type="InterPro" id="IPR050690">
    <property type="entry name" value="JHDM1_Histone_Demethylase"/>
</dbReference>
<dbReference type="InterPro" id="IPR019786">
    <property type="entry name" value="Zinc_finger_PHD-type_CS"/>
</dbReference>
<dbReference type="Pfam" id="PF13621">
    <property type="entry name" value="Cupin_8"/>
    <property type="match status" value="1"/>
</dbReference>
<dbReference type="PROSITE" id="PS01359">
    <property type="entry name" value="ZF_PHD_1"/>
    <property type="match status" value="1"/>
</dbReference>
<dbReference type="EC" id="1.14.11.27" evidence="3"/>
<keyword evidence="7" id="KW-0156">Chromatin regulator</keyword>
<dbReference type="PROSITE" id="PS51184">
    <property type="entry name" value="JMJC"/>
    <property type="match status" value="1"/>
</dbReference>
<dbReference type="PANTHER" id="PTHR23123">
    <property type="entry name" value="PHD/F-BOX CONTAINING PROTEIN"/>
    <property type="match status" value="1"/>
</dbReference>